<dbReference type="PANTHER" id="PTHR21310">
    <property type="entry name" value="AMINOGLYCOSIDE PHOSPHOTRANSFERASE-RELATED-RELATED"/>
    <property type="match status" value="1"/>
</dbReference>
<dbReference type="GO" id="GO:0004672">
    <property type="term" value="F:protein kinase activity"/>
    <property type="evidence" value="ECO:0007669"/>
    <property type="project" value="InterPro"/>
</dbReference>
<dbReference type="GO" id="GO:0005524">
    <property type="term" value="F:ATP binding"/>
    <property type="evidence" value="ECO:0007669"/>
    <property type="project" value="InterPro"/>
</dbReference>
<dbReference type="InterPro" id="IPR000719">
    <property type="entry name" value="Prot_kinase_dom"/>
</dbReference>
<dbReference type="AlphaFoldDB" id="A0A8J3IWS0"/>
<feature type="domain" description="Protein kinase" evidence="1">
    <location>
        <begin position="22"/>
        <end position="314"/>
    </location>
</feature>
<name>A0A8J3IWS0_9ACTN</name>
<dbReference type="InterPro" id="IPR051678">
    <property type="entry name" value="AGP_Transferase"/>
</dbReference>
<proteinExistence type="predicted"/>
<dbReference type="PROSITE" id="PS50011">
    <property type="entry name" value="PROTEIN_KINASE_DOM"/>
    <property type="match status" value="1"/>
</dbReference>
<dbReference type="Pfam" id="PF01636">
    <property type="entry name" value="APH"/>
    <property type="match status" value="1"/>
</dbReference>
<sequence>MEGRSDRRPRAVGRRIGYAELPAAVRRWVESRFGPVLLMRDHVGGMSPGCACSLRTADGPALFVKAVGTELNEHTVTLFRHEIGLLHLLAPVPYRPEVRGVWDRDGWVAIVLEHVDGRFPDLAADADFTAVARTITAQVAELTPPPTAVAAPSLATTAERWLHRWTELRARPAWYLPGWAAARVDDLLDRVRELPHQVPATTLCHFDIRDDNLLVRGDGRAVVLDWGMARLGPAWTDLVLLAAQRPTAAEAQYWLERWVAPADQDVVTSFLVAFGGSQAWNARQPTRPSLPTYGEFCAEDMRRLLALARLRLDR</sequence>
<comment type="caution">
    <text evidence="2">The sequence shown here is derived from an EMBL/GenBank/DDBJ whole genome shotgun (WGS) entry which is preliminary data.</text>
</comment>
<evidence type="ECO:0000259" key="1">
    <source>
        <dbReference type="PROSITE" id="PS50011"/>
    </source>
</evidence>
<dbReference type="EMBL" id="BOMB01000004">
    <property type="protein sequence ID" value="GID10065.1"/>
    <property type="molecule type" value="Genomic_DNA"/>
</dbReference>
<protein>
    <recommendedName>
        <fullName evidence="1">Protein kinase domain-containing protein</fullName>
    </recommendedName>
</protein>
<accession>A0A8J3IWS0</accession>
<evidence type="ECO:0000313" key="3">
    <source>
        <dbReference type="Proteomes" id="UP000612808"/>
    </source>
</evidence>
<dbReference type="Proteomes" id="UP000612808">
    <property type="component" value="Unassembled WGS sequence"/>
</dbReference>
<gene>
    <name evidence="2" type="ORF">Aru02nite_09540</name>
</gene>
<dbReference type="InterPro" id="IPR002575">
    <property type="entry name" value="Aminoglycoside_PTrfase"/>
</dbReference>
<evidence type="ECO:0000313" key="2">
    <source>
        <dbReference type="EMBL" id="GID10065.1"/>
    </source>
</evidence>
<dbReference type="InterPro" id="IPR011009">
    <property type="entry name" value="Kinase-like_dom_sf"/>
</dbReference>
<dbReference type="RefSeq" id="WP_203655168.1">
    <property type="nucleotide sequence ID" value="NZ_BAAAZM010000002.1"/>
</dbReference>
<organism evidence="2 3">
    <name type="scientific">Actinocatenispora rupis</name>
    <dbReference type="NCBI Taxonomy" id="519421"/>
    <lineage>
        <taxon>Bacteria</taxon>
        <taxon>Bacillati</taxon>
        <taxon>Actinomycetota</taxon>
        <taxon>Actinomycetes</taxon>
        <taxon>Micromonosporales</taxon>
        <taxon>Micromonosporaceae</taxon>
        <taxon>Actinocatenispora</taxon>
    </lineage>
</organism>
<dbReference type="SUPFAM" id="SSF56112">
    <property type="entry name" value="Protein kinase-like (PK-like)"/>
    <property type="match status" value="1"/>
</dbReference>
<keyword evidence="3" id="KW-1185">Reference proteome</keyword>
<reference evidence="2" key="1">
    <citation type="submission" date="2021-01" db="EMBL/GenBank/DDBJ databases">
        <title>Whole genome shotgun sequence of Actinocatenispora rupis NBRC 107355.</title>
        <authorList>
            <person name="Komaki H."/>
            <person name="Tamura T."/>
        </authorList>
    </citation>
    <scope>NUCLEOTIDE SEQUENCE</scope>
    <source>
        <strain evidence="2">NBRC 107355</strain>
    </source>
</reference>
<dbReference type="Gene3D" id="3.90.1200.10">
    <property type="match status" value="1"/>
</dbReference>